<proteinExistence type="inferred from homology"/>
<evidence type="ECO:0000259" key="6">
    <source>
        <dbReference type="Pfam" id="PF00692"/>
    </source>
</evidence>
<comment type="caution">
    <text evidence="5">Lacks conserved residue(s) required for the propagation of feature annotation.</text>
</comment>
<comment type="caution">
    <text evidence="7">The sequence shown here is derived from an EMBL/GenBank/DDBJ whole genome shotgun (WGS) entry which is preliminary data.</text>
</comment>
<dbReference type="InterPro" id="IPR036157">
    <property type="entry name" value="dUTPase-like_sf"/>
</dbReference>
<comment type="similarity">
    <text evidence="1 5">Belongs to the dUTPase family.</text>
</comment>
<name>A0ABU0FMX4_9HYPH</name>
<dbReference type="InterPro" id="IPR029054">
    <property type="entry name" value="dUTPase-like"/>
</dbReference>
<comment type="pathway">
    <text evidence="5">Pyrimidine metabolism; dUMP biosynthesis; dUMP from dCTP (dUTP route): step 2/2.</text>
</comment>
<keyword evidence="5" id="KW-0460">Magnesium</keyword>
<dbReference type="SUPFAM" id="SSF51283">
    <property type="entry name" value="dUTPase-like"/>
    <property type="match status" value="1"/>
</dbReference>
<evidence type="ECO:0000256" key="2">
    <source>
        <dbReference type="ARBA" id="ARBA00022801"/>
    </source>
</evidence>
<dbReference type="EC" id="3.6.1.23" evidence="5"/>
<keyword evidence="5" id="KW-0479">Metal-binding</keyword>
<organism evidence="7 8">
    <name type="scientific">Labrys monachus</name>
    <dbReference type="NCBI Taxonomy" id="217067"/>
    <lineage>
        <taxon>Bacteria</taxon>
        <taxon>Pseudomonadati</taxon>
        <taxon>Pseudomonadota</taxon>
        <taxon>Alphaproteobacteria</taxon>
        <taxon>Hyphomicrobiales</taxon>
        <taxon>Xanthobacteraceae</taxon>
        <taxon>Labrys</taxon>
    </lineage>
</organism>
<comment type="catalytic activity">
    <reaction evidence="4 5">
        <text>dUTP + H2O = dUMP + diphosphate + H(+)</text>
        <dbReference type="Rhea" id="RHEA:10248"/>
        <dbReference type="ChEBI" id="CHEBI:15377"/>
        <dbReference type="ChEBI" id="CHEBI:15378"/>
        <dbReference type="ChEBI" id="CHEBI:33019"/>
        <dbReference type="ChEBI" id="CHEBI:61555"/>
        <dbReference type="ChEBI" id="CHEBI:246422"/>
        <dbReference type="EC" id="3.6.1.23"/>
    </reaction>
</comment>
<dbReference type="HAMAP" id="MF_00116">
    <property type="entry name" value="dUTPase_bact"/>
    <property type="match status" value="1"/>
</dbReference>
<feature type="domain" description="dUTPase-like" evidence="6">
    <location>
        <begin position="83"/>
        <end position="215"/>
    </location>
</feature>
<evidence type="ECO:0000256" key="4">
    <source>
        <dbReference type="ARBA" id="ARBA00047686"/>
    </source>
</evidence>
<gene>
    <name evidence="5" type="primary">dut</name>
    <name evidence="7" type="ORF">J3R73_005756</name>
</gene>
<evidence type="ECO:0000256" key="5">
    <source>
        <dbReference type="HAMAP-Rule" id="MF_00116"/>
    </source>
</evidence>
<dbReference type="EMBL" id="JAUSVK010000001">
    <property type="protein sequence ID" value="MDQ0395964.1"/>
    <property type="molecule type" value="Genomic_DNA"/>
</dbReference>
<evidence type="ECO:0000313" key="7">
    <source>
        <dbReference type="EMBL" id="MDQ0395964.1"/>
    </source>
</evidence>
<evidence type="ECO:0000256" key="3">
    <source>
        <dbReference type="ARBA" id="ARBA00023080"/>
    </source>
</evidence>
<comment type="function">
    <text evidence="5">This enzyme is involved in nucleotide metabolism: it produces dUMP, the immediate precursor of thymidine nucleotides and it decreases the intracellular concentration of dUTP so that uracil cannot be incorporated into DNA.</text>
</comment>
<dbReference type="CDD" id="cd07557">
    <property type="entry name" value="trimeric_dUTPase"/>
    <property type="match status" value="1"/>
</dbReference>
<sequence>MIDFSIEKMRKNNELEKMAIRSNRHLPRMQALQHAPIRNHHPTLSPASSANACGRERAHSRKAVMTAPLAIAVLKLAHAGDLPLPAAQSAGAAGLDLAAALPPGETIVLAPMSRALVPTGLVFQIPQGYEGQVRPRSGLAVKNGITVLNAPGTIDADYRGEIMVPLINLGSDPFVVSHGMRIAQLVIAPVTACVLVEASSVDSTVRGSAGFGSTGTRSGG</sequence>
<accession>A0ABU0FMX4</accession>
<evidence type="ECO:0000313" key="8">
    <source>
        <dbReference type="Proteomes" id="UP001237448"/>
    </source>
</evidence>
<dbReference type="Proteomes" id="UP001237448">
    <property type="component" value="Unassembled WGS sequence"/>
</dbReference>
<dbReference type="InterPro" id="IPR008181">
    <property type="entry name" value="dUTPase"/>
</dbReference>
<dbReference type="PANTHER" id="PTHR11241:SF0">
    <property type="entry name" value="DEOXYURIDINE 5'-TRIPHOSPHATE NUCLEOTIDOHYDROLASE"/>
    <property type="match status" value="1"/>
</dbReference>
<protein>
    <recommendedName>
        <fullName evidence="5">Deoxyuridine 5'-triphosphate nucleotidohydrolase</fullName>
        <shortName evidence="5">dUTPase</shortName>
        <ecNumber evidence="5">3.6.1.23</ecNumber>
    </recommendedName>
    <alternativeName>
        <fullName evidence="5">dUTP pyrophosphatase</fullName>
    </alternativeName>
</protein>
<keyword evidence="8" id="KW-1185">Reference proteome</keyword>
<dbReference type="Pfam" id="PF00692">
    <property type="entry name" value="dUTPase"/>
    <property type="match status" value="1"/>
</dbReference>
<feature type="binding site" evidence="5">
    <location>
        <position position="149"/>
    </location>
    <ligand>
        <name>substrate</name>
    </ligand>
</feature>
<dbReference type="NCBIfam" id="TIGR00576">
    <property type="entry name" value="dut"/>
    <property type="match status" value="1"/>
</dbReference>
<evidence type="ECO:0000256" key="1">
    <source>
        <dbReference type="ARBA" id="ARBA00006581"/>
    </source>
</evidence>
<dbReference type="Gene3D" id="2.70.40.10">
    <property type="match status" value="1"/>
</dbReference>
<comment type="cofactor">
    <cofactor evidence="5">
        <name>Mg(2+)</name>
        <dbReference type="ChEBI" id="CHEBI:18420"/>
    </cofactor>
</comment>
<feature type="binding site" evidence="5">
    <location>
        <begin position="153"/>
        <end position="155"/>
    </location>
    <ligand>
        <name>substrate</name>
    </ligand>
</feature>
<dbReference type="GO" id="GO:0004170">
    <property type="term" value="F:dUTP diphosphatase activity"/>
    <property type="evidence" value="ECO:0007669"/>
    <property type="project" value="UniProtKB-EC"/>
</dbReference>
<dbReference type="PANTHER" id="PTHR11241">
    <property type="entry name" value="DEOXYURIDINE 5'-TRIPHOSPHATE NUCLEOTIDOHYDROLASE"/>
    <property type="match status" value="1"/>
</dbReference>
<reference evidence="7 8" key="1">
    <citation type="submission" date="2023-07" db="EMBL/GenBank/DDBJ databases">
        <title>Genomic Encyclopedia of Type Strains, Phase IV (KMG-IV): sequencing the most valuable type-strain genomes for metagenomic binning, comparative biology and taxonomic classification.</title>
        <authorList>
            <person name="Goeker M."/>
        </authorList>
    </citation>
    <scope>NUCLEOTIDE SEQUENCE [LARGE SCALE GENOMIC DNA]</scope>
    <source>
        <strain evidence="7 8">DSM 5896</strain>
    </source>
</reference>
<keyword evidence="3 5" id="KW-0546">Nucleotide metabolism</keyword>
<keyword evidence="2 5" id="KW-0378">Hydrolase</keyword>
<dbReference type="NCBIfam" id="NF001862">
    <property type="entry name" value="PRK00601.1"/>
    <property type="match status" value="1"/>
</dbReference>
<feature type="binding site" evidence="5">
    <location>
        <begin position="136"/>
        <end position="138"/>
    </location>
    <ligand>
        <name>substrate</name>
    </ligand>
</feature>
<dbReference type="InterPro" id="IPR033704">
    <property type="entry name" value="dUTPase_trimeric"/>
</dbReference>